<dbReference type="EMBL" id="JBHTAX010000006">
    <property type="protein sequence ID" value="MFC7192921.1"/>
    <property type="molecule type" value="Genomic_DNA"/>
</dbReference>
<gene>
    <name evidence="1" type="ORF">ACFQL7_26050</name>
</gene>
<dbReference type="RefSeq" id="WP_373689899.1">
    <property type="nucleotide sequence ID" value="NZ_JALLPK010000003.1"/>
</dbReference>
<dbReference type="AlphaFoldDB" id="A0ABD5YUD5"/>
<evidence type="ECO:0000313" key="2">
    <source>
        <dbReference type="Proteomes" id="UP001596417"/>
    </source>
</evidence>
<protein>
    <submittedName>
        <fullName evidence="1">Uncharacterized protein</fullName>
    </submittedName>
</protein>
<dbReference type="Proteomes" id="UP001596417">
    <property type="component" value="Unassembled WGS sequence"/>
</dbReference>
<name>A0ABD5YUD5_9EURY</name>
<reference evidence="1 2" key="1">
    <citation type="journal article" date="2019" name="Int. J. Syst. Evol. Microbiol.">
        <title>The Global Catalogue of Microorganisms (GCM) 10K type strain sequencing project: providing services to taxonomists for standard genome sequencing and annotation.</title>
        <authorList>
            <consortium name="The Broad Institute Genomics Platform"/>
            <consortium name="The Broad Institute Genome Sequencing Center for Infectious Disease"/>
            <person name="Wu L."/>
            <person name="Ma J."/>
        </authorList>
    </citation>
    <scope>NUCLEOTIDE SEQUENCE [LARGE SCALE GENOMIC DNA]</scope>
    <source>
        <strain evidence="1 2">RDMS1</strain>
    </source>
</reference>
<organism evidence="1 2">
    <name type="scientific">Halocatena marina</name>
    <dbReference type="NCBI Taxonomy" id="2934937"/>
    <lineage>
        <taxon>Archaea</taxon>
        <taxon>Methanobacteriati</taxon>
        <taxon>Methanobacteriota</taxon>
        <taxon>Stenosarchaea group</taxon>
        <taxon>Halobacteria</taxon>
        <taxon>Halobacteriales</taxon>
        <taxon>Natronomonadaceae</taxon>
        <taxon>Halocatena</taxon>
    </lineage>
</organism>
<keyword evidence="2" id="KW-1185">Reference proteome</keyword>
<sequence length="109" mass="12257">MFGSRLGRSRTLAGFRRSYNSTADETLSPGGFCHRLTPTLAEYLCDLVVTMLDEVAVPDAVDADIDRFRDVMSADRTVLRLHELLSEEFKARYEEQAGAKPHLLHNVTD</sequence>
<evidence type="ECO:0000313" key="1">
    <source>
        <dbReference type="EMBL" id="MFC7192921.1"/>
    </source>
</evidence>
<dbReference type="PANTHER" id="PTHR33258">
    <property type="entry name" value="TRANSPOSASE INSL FOR INSERTION SEQUENCE ELEMENT IS186A-RELATED"/>
    <property type="match status" value="1"/>
</dbReference>
<dbReference type="PANTHER" id="PTHR33258:SF1">
    <property type="entry name" value="TRANSPOSASE INSL FOR INSERTION SEQUENCE ELEMENT IS186A-RELATED"/>
    <property type="match status" value="1"/>
</dbReference>
<accession>A0ABD5YUD5</accession>
<proteinExistence type="predicted"/>
<comment type="caution">
    <text evidence="1">The sequence shown here is derived from an EMBL/GenBank/DDBJ whole genome shotgun (WGS) entry which is preliminary data.</text>
</comment>